<evidence type="ECO:0000313" key="12">
    <source>
        <dbReference type="Proteomes" id="UP000003136"/>
    </source>
</evidence>
<dbReference type="SMART" id="SM00478">
    <property type="entry name" value="ENDO3c"/>
    <property type="match status" value="1"/>
</dbReference>
<keyword evidence="7" id="KW-0511">Multifunctional enzyme</keyword>
<dbReference type="InterPro" id="IPR012904">
    <property type="entry name" value="OGG_N"/>
</dbReference>
<comment type="catalytic activity">
    <reaction evidence="9">
        <text>2'-deoxyribonucleotide-(2'-deoxyribose 5'-phosphate)-2'-deoxyribonucleotide-DNA = a 3'-end 2'-deoxyribonucleotide-(2,3-dehydro-2,3-deoxyribose 5'-phosphate)-DNA + a 5'-end 5'-phospho-2'-deoxyribonucleoside-DNA + H(+)</text>
        <dbReference type="Rhea" id="RHEA:66592"/>
        <dbReference type="Rhea" id="RHEA-COMP:13180"/>
        <dbReference type="Rhea" id="RHEA-COMP:16897"/>
        <dbReference type="Rhea" id="RHEA-COMP:17067"/>
        <dbReference type="ChEBI" id="CHEBI:15378"/>
        <dbReference type="ChEBI" id="CHEBI:136412"/>
        <dbReference type="ChEBI" id="CHEBI:157695"/>
        <dbReference type="ChEBI" id="CHEBI:167181"/>
        <dbReference type="EC" id="4.2.99.18"/>
    </reaction>
</comment>
<sequence length="293" mass="33547">MKIKEYGKDLEIAEVSDFDIAQTLECGQCFHFNRIDDHDYALAANGMLLHAAQTDTGIVLYDTDKGQYENIWRSYFDMDRDYSSIKEYLVRYDSRLEDAINAMGGVRILNQEFFETLMSFIISQNKQIPHIKQIVAQISHDYGTYLGDIAGQEYYAFPDCDTLYSNAGVEAFRACKTGFRAPYLWDAVCSVKEGRINERRLRTDGIAECLEELMQIKGVGTKVASCVALFSLGQTAAFPVDVWIKRMMEQMYFDGRETPKKVIESFAAEHFGEYGGFAQQYIFYYGREMSSKS</sequence>
<dbReference type="EC" id="4.2.99.18" evidence="2"/>
<dbReference type="GO" id="GO:0006289">
    <property type="term" value="P:nucleotide-excision repair"/>
    <property type="evidence" value="ECO:0007669"/>
    <property type="project" value="InterPro"/>
</dbReference>
<keyword evidence="8" id="KW-0326">Glycosidase</keyword>
<keyword evidence="4" id="KW-0378">Hydrolase</keyword>
<dbReference type="STRING" id="483218.BACPEC_01133"/>
<evidence type="ECO:0000256" key="4">
    <source>
        <dbReference type="ARBA" id="ARBA00022801"/>
    </source>
</evidence>
<dbReference type="InterPro" id="IPR052054">
    <property type="entry name" value="Oxidative_DNA_repair_enzyme"/>
</dbReference>
<comment type="similarity">
    <text evidence="1">Belongs to the type-1 OGG1 family.</text>
</comment>
<organism evidence="11 12">
    <name type="scientific">[Bacteroides] pectinophilus ATCC 43243</name>
    <dbReference type="NCBI Taxonomy" id="483218"/>
    <lineage>
        <taxon>Bacteria</taxon>
        <taxon>Bacillati</taxon>
        <taxon>Bacillota</taxon>
        <taxon>Clostridia</taxon>
        <taxon>Eubacteriales</taxon>
    </lineage>
</organism>
<keyword evidence="12" id="KW-1185">Reference proteome</keyword>
<dbReference type="CDD" id="cd00056">
    <property type="entry name" value="ENDO3c"/>
    <property type="match status" value="1"/>
</dbReference>
<evidence type="ECO:0000259" key="10">
    <source>
        <dbReference type="SMART" id="SM00478"/>
    </source>
</evidence>
<dbReference type="GO" id="GO:0003684">
    <property type="term" value="F:damaged DNA binding"/>
    <property type="evidence" value="ECO:0007669"/>
    <property type="project" value="InterPro"/>
</dbReference>
<dbReference type="eggNOG" id="COG0122">
    <property type="taxonomic scope" value="Bacteria"/>
</dbReference>
<dbReference type="Gene3D" id="3.30.310.260">
    <property type="match status" value="1"/>
</dbReference>
<keyword evidence="6" id="KW-0456">Lyase</keyword>
<evidence type="ECO:0000256" key="5">
    <source>
        <dbReference type="ARBA" id="ARBA00023204"/>
    </source>
</evidence>
<keyword evidence="5" id="KW-0234">DNA repair</keyword>
<dbReference type="AlphaFoldDB" id="B7AR23"/>
<proteinExistence type="inferred from homology"/>
<dbReference type="EMBL" id="ABVQ01000035">
    <property type="protein sequence ID" value="EEC58145.1"/>
    <property type="molecule type" value="Genomic_DNA"/>
</dbReference>
<dbReference type="InterPro" id="IPR003265">
    <property type="entry name" value="HhH-GPD_domain"/>
</dbReference>
<reference evidence="11 12" key="2">
    <citation type="submission" date="2008-11" db="EMBL/GenBank/DDBJ databases">
        <authorList>
            <person name="Fulton L."/>
            <person name="Clifton S."/>
            <person name="Fulton B."/>
            <person name="Xu J."/>
            <person name="Minx P."/>
            <person name="Pepin K.H."/>
            <person name="Johnson M."/>
            <person name="Bhonagiri V."/>
            <person name="Nash W.E."/>
            <person name="Mardis E.R."/>
            <person name="Wilson R.K."/>
        </authorList>
    </citation>
    <scope>NUCLEOTIDE SEQUENCE [LARGE SCALE GENOMIC DNA]</scope>
    <source>
        <strain evidence="11 12">ATCC 43243</strain>
    </source>
</reference>
<feature type="domain" description="HhH-GPD" evidence="10">
    <location>
        <begin position="122"/>
        <end position="287"/>
    </location>
</feature>
<evidence type="ECO:0000256" key="8">
    <source>
        <dbReference type="ARBA" id="ARBA00023295"/>
    </source>
</evidence>
<dbReference type="GO" id="GO:0006284">
    <property type="term" value="P:base-excision repair"/>
    <property type="evidence" value="ECO:0007669"/>
    <property type="project" value="InterPro"/>
</dbReference>
<gene>
    <name evidence="11" type="ORF">BACPEC_01133</name>
</gene>
<dbReference type="InterPro" id="IPR023170">
    <property type="entry name" value="HhH_base_excis_C"/>
</dbReference>
<evidence type="ECO:0000256" key="6">
    <source>
        <dbReference type="ARBA" id="ARBA00023239"/>
    </source>
</evidence>
<dbReference type="Proteomes" id="UP000003136">
    <property type="component" value="Unassembled WGS sequence"/>
</dbReference>
<dbReference type="PANTHER" id="PTHR10242">
    <property type="entry name" value="8-OXOGUANINE DNA GLYCOSYLASE"/>
    <property type="match status" value="1"/>
</dbReference>
<evidence type="ECO:0000256" key="2">
    <source>
        <dbReference type="ARBA" id="ARBA00012720"/>
    </source>
</evidence>
<dbReference type="GO" id="GO:0008534">
    <property type="term" value="F:oxidized purine nucleobase lesion DNA N-glycosylase activity"/>
    <property type="evidence" value="ECO:0007669"/>
    <property type="project" value="InterPro"/>
</dbReference>
<protein>
    <recommendedName>
        <fullName evidence="2">DNA-(apurinic or apyrimidinic site) lyase</fullName>
        <ecNumber evidence="2">4.2.99.18</ecNumber>
    </recommendedName>
</protein>
<dbReference type="Gene3D" id="1.10.340.30">
    <property type="entry name" value="Hypothetical protein, domain 2"/>
    <property type="match status" value="1"/>
</dbReference>
<evidence type="ECO:0000256" key="3">
    <source>
        <dbReference type="ARBA" id="ARBA00022763"/>
    </source>
</evidence>
<dbReference type="SUPFAM" id="SSF55945">
    <property type="entry name" value="TATA-box binding protein-like"/>
    <property type="match status" value="1"/>
</dbReference>
<evidence type="ECO:0000313" key="11">
    <source>
        <dbReference type="EMBL" id="EEC58145.1"/>
    </source>
</evidence>
<accession>B7AR23</accession>
<evidence type="ECO:0000256" key="9">
    <source>
        <dbReference type="ARBA" id="ARBA00044632"/>
    </source>
</evidence>
<comment type="caution">
    <text evidence="11">The sequence shown here is derived from an EMBL/GenBank/DDBJ whole genome shotgun (WGS) entry which is preliminary data.</text>
</comment>
<keyword evidence="3" id="KW-0227">DNA damage</keyword>
<dbReference type="InterPro" id="IPR011257">
    <property type="entry name" value="DNA_glycosylase"/>
</dbReference>
<dbReference type="HOGENOM" id="CLU_027543_3_0_9"/>
<dbReference type="PANTHER" id="PTHR10242:SF2">
    <property type="entry name" value="N-GLYCOSYLASE_DNA LYASE"/>
    <property type="match status" value="1"/>
</dbReference>
<dbReference type="SUPFAM" id="SSF48150">
    <property type="entry name" value="DNA-glycosylase"/>
    <property type="match status" value="1"/>
</dbReference>
<dbReference type="Pfam" id="PF07934">
    <property type="entry name" value="OGG_N"/>
    <property type="match status" value="1"/>
</dbReference>
<evidence type="ECO:0000256" key="7">
    <source>
        <dbReference type="ARBA" id="ARBA00023268"/>
    </source>
</evidence>
<name>B7AR23_9FIRM</name>
<dbReference type="Gene3D" id="1.10.1670.10">
    <property type="entry name" value="Helix-hairpin-Helix base-excision DNA repair enzymes (C-terminal)"/>
    <property type="match status" value="1"/>
</dbReference>
<evidence type="ECO:0000256" key="1">
    <source>
        <dbReference type="ARBA" id="ARBA00010679"/>
    </source>
</evidence>
<reference evidence="11 12" key="1">
    <citation type="submission" date="2008-11" db="EMBL/GenBank/DDBJ databases">
        <title>Draft genome sequence of Bacteroides pectinophilus (ATCC 43243).</title>
        <authorList>
            <person name="Sudarsanam P."/>
            <person name="Ley R."/>
            <person name="Guruge J."/>
            <person name="Turnbaugh P.J."/>
            <person name="Mahowald M."/>
            <person name="Liep D."/>
            <person name="Gordon J."/>
        </authorList>
    </citation>
    <scope>NUCLEOTIDE SEQUENCE [LARGE SCALE GENOMIC DNA]</scope>
    <source>
        <strain evidence="11 12">ATCC 43243</strain>
    </source>
</reference>
<dbReference type="GO" id="GO:0140078">
    <property type="term" value="F:class I DNA-(apurinic or apyrimidinic site) endonuclease activity"/>
    <property type="evidence" value="ECO:0007669"/>
    <property type="project" value="UniProtKB-EC"/>
</dbReference>